<dbReference type="PANTHER" id="PTHR43792">
    <property type="entry name" value="GNAT FAMILY, PUTATIVE (AFU_ORTHOLOGUE AFUA_3G00765)-RELATED-RELATED"/>
    <property type="match status" value="1"/>
</dbReference>
<sequence length="181" mass="20627">MDIQLTSPRLIIRALAPGDLHAFAQYRALPEVALYQSWSHYSYQDACRLYENMNRQAFASVGHWFQLALIEQDTHTLIGDLAVFFIDKRQVEIGVTLAPEYQGRGLAGEAIYALLDYLFLELKKHRVTAVTDAGNQACSRLLKGIGFRQEAHFVDNIYFKGAWGSEYVFAMLASDWSRLRC</sequence>
<feature type="domain" description="N-acetyltransferase" evidence="1">
    <location>
        <begin position="10"/>
        <end position="174"/>
    </location>
</feature>
<gene>
    <name evidence="2" type="ORF">H3N35_20025</name>
</gene>
<dbReference type="InterPro" id="IPR000182">
    <property type="entry name" value="GNAT_dom"/>
</dbReference>
<keyword evidence="3" id="KW-1185">Reference proteome</keyword>
<evidence type="ECO:0000313" key="2">
    <source>
        <dbReference type="EMBL" id="WDE10531.1"/>
    </source>
</evidence>
<dbReference type="Proteomes" id="UP001215231">
    <property type="component" value="Chromosome"/>
</dbReference>
<proteinExistence type="predicted"/>
<dbReference type="InterPro" id="IPR051531">
    <property type="entry name" value="N-acetyltransferase"/>
</dbReference>
<dbReference type="PANTHER" id="PTHR43792:SF1">
    <property type="entry name" value="N-ACETYLTRANSFERASE DOMAIN-CONTAINING PROTEIN"/>
    <property type="match status" value="1"/>
</dbReference>
<dbReference type="Gene3D" id="3.40.630.30">
    <property type="match status" value="1"/>
</dbReference>
<dbReference type="InterPro" id="IPR016181">
    <property type="entry name" value="Acyl_CoA_acyltransferase"/>
</dbReference>
<dbReference type="SUPFAM" id="SSF55729">
    <property type="entry name" value="Acyl-CoA N-acyltransferases (Nat)"/>
    <property type="match status" value="1"/>
</dbReference>
<dbReference type="EMBL" id="CP059693">
    <property type="protein sequence ID" value="WDE10531.1"/>
    <property type="molecule type" value="Genomic_DNA"/>
</dbReference>
<evidence type="ECO:0000259" key="1">
    <source>
        <dbReference type="PROSITE" id="PS51186"/>
    </source>
</evidence>
<organism evidence="2 3">
    <name type="scientific">Thalassomonas haliotis</name>
    <dbReference type="NCBI Taxonomy" id="485448"/>
    <lineage>
        <taxon>Bacteria</taxon>
        <taxon>Pseudomonadati</taxon>
        <taxon>Pseudomonadota</taxon>
        <taxon>Gammaproteobacteria</taxon>
        <taxon>Alteromonadales</taxon>
        <taxon>Colwelliaceae</taxon>
        <taxon>Thalassomonas</taxon>
    </lineage>
</organism>
<dbReference type="Pfam" id="PF13302">
    <property type="entry name" value="Acetyltransf_3"/>
    <property type="match status" value="1"/>
</dbReference>
<protein>
    <submittedName>
        <fullName evidence="2">GNAT family N-acetyltransferase</fullName>
    </submittedName>
</protein>
<name>A0ABY7VAG7_9GAMM</name>
<evidence type="ECO:0000313" key="3">
    <source>
        <dbReference type="Proteomes" id="UP001215231"/>
    </source>
</evidence>
<reference evidence="2 3" key="1">
    <citation type="journal article" date="2022" name="Mar. Drugs">
        <title>Bioassay-Guided Fractionation Leads to the Detection of Cholic Acid Generated by the Rare Thalassomonas sp.</title>
        <authorList>
            <person name="Pheiffer F."/>
            <person name="Schneider Y.K."/>
            <person name="Hansen E.H."/>
            <person name="Andersen J.H."/>
            <person name="Isaksson J."/>
            <person name="Busche T."/>
            <person name="R C."/>
            <person name="Kalinowski J."/>
            <person name="Zyl L.V."/>
            <person name="Trindade M."/>
        </authorList>
    </citation>
    <scope>NUCLEOTIDE SEQUENCE [LARGE SCALE GENOMIC DNA]</scope>
    <source>
        <strain evidence="2 3">A5K-61T</strain>
    </source>
</reference>
<dbReference type="PROSITE" id="PS51186">
    <property type="entry name" value="GNAT"/>
    <property type="match status" value="1"/>
</dbReference>
<accession>A0ABY7VAG7</accession>
<dbReference type="RefSeq" id="WP_274050570.1">
    <property type="nucleotide sequence ID" value="NZ_CP059693.1"/>
</dbReference>